<name>A0A0C2IWR9_THEKT</name>
<organism evidence="6 7">
    <name type="scientific">Thelohanellus kitauei</name>
    <name type="common">Myxosporean</name>
    <dbReference type="NCBI Taxonomy" id="669202"/>
    <lineage>
        <taxon>Eukaryota</taxon>
        <taxon>Metazoa</taxon>
        <taxon>Cnidaria</taxon>
        <taxon>Myxozoa</taxon>
        <taxon>Myxosporea</taxon>
        <taxon>Bivalvulida</taxon>
        <taxon>Platysporina</taxon>
        <taxon>Myxobolidae</taxon>
        <taxon>Thelohanellus</taxon>
    </lineage>
</organism>
<dbReference type="AlphaFoldDB" id="A0A0C2IWR9"/>
<dbReference type="EMBL" id="JWZT01005346">
    <property type="protein sequence ID" value="KII61312.1"/>
    <property type="molecule type" value="Genomic_DNA"/>
</dbReference>
<dbReference type="SUPFAM" id="SSF100950">
    <property type="entry name" value="NagB/RpiA/CoA transferase-like"/>
    <property type="match status" value="1"/>
</dbReference>
<comment type="caution">
    <text evidence="6">The sequence shown here is derived from an EMBL/GenBank/DDBJ whole genome shotgun (WGS) entry which is preliminary data.</text>
</comment>
<evidence type="ECO:0000256" key="3">
    <source>
        <dbReference type="ARBA" id="ARBA00011959"/>
    </source>
</evidence>
<dbReference type="EC" id="5.3.1.6" evidence="3"/>
<dbReference type="PANTHER" id="PTHR11934:SF0">
    <property type="entry name" value="RIBOSE-5-PHOSPHATE ISOMERASE"/>
    <property type="match status" value="1"/>
</dbReference>
<keyword evidence="7" id="KW-1185">Reference proteome</keyword>
<keyword evidence="4 6" id="KW-0413">Isomerase</keyword>
<dbReference type="OMA" id="LGIPMYN"/>
<evidence type="ECO:0000313" key="6">
    <source>
        <dbReference type="EMBL" id="KII61312.1"/>
    </source>
</evidence>
<evidence type="ECO:0000256" key="1">
    <source>
        <dbReference type="ARBA" id="ARBA00004988"/>
    </source>
</evidence>
<dbReference type="InterPro" id="IPR004788">
    <property type="entry name" value="Ribose5P_isomerase_type_A"/>
</dbReference>
<dbReference type="GO" id="GO:0004751">
    <property type="term" value="F:ribose-5-phosphate isomerase activity"/>
    <property type="evidence" value="ECO:0007669"/>
    <property type="project" value="UniProtKB-EC"/>
</dbReference>
<evidence type="ECO:0000256" key="5">
    <source>
        <dbReference type="ARBA" id="ARBA00029734"/>
    </source>
</evidence>
<proteinExistence type="inferred from homology"/>
<gene>
    <name evidence="6" type="ORF">RF11_06476</name>
</gene>
<dbReference type="UniPathway" id="UPA00115">
    <property type="reaction ID" value="UER00412"/>
</dbReference>
<evidence type="ECO:0000313" key="7">
    <source>
        <dbReference type="Proteomes" id="UP000031668"/>
    </source>
</evidence>
<dbReference type="Pfam" id="PF06026">
    <property type="entry name" value="Rib_5-P_isom_A"/>
    <property type="match status" value="1"/>
</dbReference>
<evidence type="ECO:0000256" key="4">
    <source>
        <dbReference type="ARBA" id="ARBA00023235"/>
    </source>
</evidence>
<dbReference type="GO" id="GO:0006014">
    <property type="term" value="P:D-ribose metabolic process"/>
    <property type="evidence" value="ECO:0007669"/>
    <property type="project" value="TreeGrafter"/>
</dbReference>
<dbReference type="CDD" id="cd01398">
    <property type="entry name" value="RPI_A"/>
    <property type="match status" value="1"/>
</dbReference>
<dbReference type="Proteomes" id="UP000031668">
    <property type="component" value="Unassembled WGS sequence"/>
</dbReference>
<protein>
    <recommendedName>
        <fullName evidence="3">ribose-5-phosphate isomerase</fullName>
        <ecNumber evidence="3">5.3.1.6</ecNumber>
    </recommendedName>
    <alternativeName>
        <fullName evidence="5">Phosphoriboisomerase</fullName>
    </alternativeName>
</protein>
<sequence length="223" mass="24498">MSKDIAKLASAETAIEKFIHPTDTPLIVGIGSGSTILHAVRFYCFYQAKHLIVENGLTLGDLDEFPTLDITIDGADEIDQNLNLIKGGGACMTMEKVVAFNSKCLVIIVDESKYSNYLGEKYTKGIPVEVIPASRVPVTKHLEKLGYQPVLRVAVNKAVRDNGNFVLDLKFDPKQPRDWVEENQKIKMIPGVIETGLFIKMVSNVVVGKSDKTADVVPIPTPK</sequence>
<comment type="similarity">
    <text evidence="2">Belongs to the ribose 5-phosphate isomerase family.</text>
</comment>
<dbReference type="GO" id="GO:0009052">
    <property type="term" value="P:pentose-phosphate shunt, non-oxidative branch"/>
    <property type="evidence" value="ECO:0007669"/>
    <property type="project" value="InterPro"/>
</dbReference>
<dbReference type="FunFam" id="3.30.70.260:FF:000018">
    <property type="entry name" value="Ribose-5-phosphate isomerase A"/>
    <property type="match status" value="1"/>
</dbReference>
<dbReference type="SUPFAM" id="SSF75445">
    <property type="entry name" value="D-ribose-5-phosphate isomerase (RpiA), lid domain"/>
    <property type="match status" value="1"/>
</dbReference>
<dbReference type="NCBIfam" id="TIGR00021">
    <property type="entry name" value="rpiA"/>
    <property type="match status" value="1"/>
</dbReference>
<comment type="pathway">
    <text evidence="1">Carbohydrate degradation; pentose phosphate pathway; D-ribose 5-phosphate from D-ribulose 5-phosphate (non-oxidative stage): step 1/1.</text>
</comment>
<dbReference type="Gene3D" id="3.30.70.260">
    <property type="match status" value="1"/>
</dbReference>
<accession>A0A0C2IWR9</accession>
<evidence type="ECO:0000256" key="2">
    <source>
        <dbReference type="ARBA" id="ARBA00008088"/>
    </source>
</evidence>
<dbReference type="GO" id="GO:0005737">
    <property type="term" value="C:cytoplasm"/>
    <property type="evidence" value="ECO:0007669"/>
    <property type="project" value="TreeGrafter"/>
</dbReference>
<dbReference type="OrthoDB" id="1555531at2759"/>
<reference evidence="6 7" key="1">
    <citation type="journal article" date="2014" name="Genome Biol. Evol.">
        <title>The genome of the myxosporean Thelohanellus kitauei shows adaptations to nutrient acquisition within its fish host.</title>
        <authorList>
            <person name="Yang Y."/>
            <person name="Xiong J."/>
            <person name="Zhou Z."/>
            <person name="Huo F."/>
            <person name="Miao W."/>
            <person name="Ran C."/>
            <person name="Liu Y."/>
            <person name="Zhang J."/>
            <person name="Feng J."/>
            <person name="Wang M."/>
            <person name="Wang M."/>
            <person name="Wang L."/>
            <person name="Yao B."/>
        </authorList>
    </citation>
    <scope>NUCLEOTIDE SEQUENCE [LARGE SCALE GENOMIC DNA]</scope>
    <source>
        <strain evidence="6">Wuqing</strain>
    </source>
</reference>
<dbReference type="InterPro" id="IPR037171">
    <property type="entry name" value="NagB/RpiA_transferase-like"/>
</dbReference>
<dbReference type="PANTHER" id="PTHR11934">
    <property type="entry name" value="RIBOSE-5-PHOSPHATE ISOMERASE"/>
    <property type="match status" value="1"/>
</dbReference>
<dbReference type="Gene3D" id="3.40.50.1360">
    <property type="match status" value="1"/>
</dbReference>